<sequence>MYNPCDNFSLISTEACQLNESHIPVKMSKAFRDMVSARMKPMKAKMTKPLKKAKMTSETAVTAVPTSTVPNDATRVEGEGKKKSSTPKYTVLDKFRGVDFEMTEECFDYLMEIHRLSFNPNRSCTFAESMKNWYIELRQRPDMKCDFYFDHPRAGRQLRSITEVVYFLLNGAKKVISKAKEVGRPRKSISRNKRTGKGETNVVEVPQPTMEAAEVHQPAVEAADIPQPALEAAEVPQPSAEEAEIPQPAAEAADIPQPALEAADIPQPAVEAADIPQPAAEAAEIPQPAVEAAELPHPAAEAAVDLDSIMFDEIDLFPTSFPKYRGSWDEIGLGDFDLISEIPICDFEYQFPGMQEEKGKQ</sequence>
<organism evidence="1 2">
    <name type="scientific">Bauhinia variegata</name>
    <name type="common">Purple orchid tree</name>
    <name type="synonym">Phanera variegata</name>
    <dbReference type="NCBI Taxonomy" id="167791"/>
    <lineage>
        <taxon>Eukaryota</taxon>
        <taxon>Viridiplantae</taxon>
        <taxon>Streptophyta</taxon>
        <taxon>Embryophyta</taxon>
        <taxon>Tracheophyta</taxon>
        <taxon>Spermatophyta</taxon>
        <taxon>Magnoliopsida</taxon>
        <taxon>eudicotyledons</taxon>
        <taxon>Gunneridae</taxon>
        <taxon>Pentapetalae</taxon>
        <taxon>rosids</taxon>
        <taxon>fabids</taxon>
        <taxon>Fabales</taxon>
        <taxon>Fabaceae</taxon>
        <taxon>Cercidoideae</taxon>
        <taxon>Cercideae</taxon>
        <taxon>Bauhiniinae</taxon>
        <taxon>Bauhinia</taxon>
    </lineage>
</organism>
<proteinExistence type="predicted"/>
<dbReference type="Proteomes" id="UP000828941">
    <property type="component" value="Chromosome 2"/>
</dbReference>
<keyword evidence="2" id="KW-1185">Reference proteome</keyword>
<gene>
    <name evidence="1" type="ORF">L6164_003349</name>
</gene>
<name>A0ACB9Q1M6_BAUVA</name>
<accession>A0ACB9Q1M6</accession>
<reference evidence="1 2" key="1">
    <citation type="journal article" date="2022" name="DNA Res.">
        <title>Chromosomal-level genome assembly of the orchid tree Bauhinia variegata (Leguminosae; Cercidoideae) supports the allotetraploid origin hypothesis of Bauhinia.</title>
        <authorList>
            <person name="Zhong Y."/>
            <person name="Chen Y."/>
            <person name="Zheng D."/>
            <person name="Pang J."/>
            <person name="Liu Y."/>
            <person name="Luo S."/>
            <person name="Meng S."/>
            <person name="Qian L."/>
            <person name="Wei D."/>
            <person name="Dai S."/>
            <person name="Zhou R."/>
        </authorList>
    </citation>
    <scope>NUCLEOTIDE SEQUENCE [LARGE SCALE GENOMIC DNA]</scope>
    <source>
        <strain evidence="1">BV-YZ2020</strain>
    </source>
</reference>
<protein>
    <submittedName>
        <fullName evidence="1">Uncharacterized protein</fullName>
    </submittedName>
</protein>
<dbReference type="EMBL" id="CM039427">
    <property type="protein sequence ID" value="KAI4354495.1"/>
    <property type="molecule type" value="Genomic_DNA"/>
</dbReference>
<comment type="caution">
    <text evidence="1">The sequence shown here is derived from an EMBL/GenBank/DDBJ whole genome shotgun (WGS) entry which is preliminary data.</text>
</comment>
<evidence type="ECO:0000313" key="2">
    <source>
        <dbReference type="Proteomes" id="UP000828941"/>
    </source>
</evidence>
<evidence type="ECO:0000313" key="1">
    <source>
        <dbReference type="EMBL" id="KAI4354495.1"/>
    </source>
</evidence>